<dbReference type="HOGENOM" id="CLU_1339071_0_0_1"/>
<feature type="region of interest" description="Disordered" evidence="1">
    <location>
        <begin position="35"/>
        <end position="197"/>
    </location>
</feature>
<evidence type="ECO:0000256" key="1">
    <source>
        <dbReference type="SAM" id="MobiDB-lite"/>
    </source>
</evidence>
<reference evidence="2" key="1">
    <citation type="journal article" date="2012" name="Nature">
        <title>The oyster genome reveals stress adaptation and complexity of shell formation.</title>
        <authorList>
            <person name="Zhang G."/>
            <person name="Fang X."/>
            <person name="Guo X."/>
            <person name="Li L."/>
            <person name="Luo R."/>
            <person name="Xu F."/>
            <person name="Yang P."/>
            <person name="Zhang L."/>
            <person name="Wang X."/>
            <person name="Qi H."/>
            <person name="Xiong Z."/>
            <person name="Que H."/>
            <person name="Xie Y."/>
            <person name="Holland P.W."/>
            <person name="Paps J."/>
            <person name="Zhu Y."/>
            <person name="Wu F."/>
            <person name="Chen Y."/>
            <person name="Wang J."/>
            <person name="Peng C."/>
            <person name="Meng J."/>
            <person name="Yang L."/>
            <person name="Liu J."/>
            <person name="Wen B."/>
            <person name="Zhang N."/>
            <person name="Huang Z."/>
            <person name="Zhu Q."/>
            <person name="Feng Y."/>
            <person name="Mount A."/>
            <person name="Hedgecock D."/>
            <person name="Xu Z."/>
            <person name="Liu Y."/>
            <person name="Domazet-Loso T."/>
            <person name="Du Y."/>
            <person name="Sun X."/>
            <person name="Zhang S."/>
            <person name="Liu B."/>
            <person name="Cheng P."/>
            <person name="Jiang X."/>
            <person name="Li J."/>
            <person name="Fan D."/>
            <person name="Wang W."/>
            <person name="Fu W."/>
            <person name="Wang T."/>
            <person name="Wang B."/>
            <person name="Zhang J."/>
            <person name="Peng Z."/>
            <person name="Li Y."/>
            <person name="Li N."/>
            <person name="Wang J."/>
            <person name="Chen M."/>
            <person name="He Y."/>
            <person name="Tan F."/>
            <person name="Song X."/>
            <person name="Zheng Q."/>
            <person name="Huang R."/>
            <person name="Yang H."/>
            <person name="Du X."/>
            <person name="Chen L."/>
            <person name="Yang M."/>
            <person name="Gaffney P.M."/>
            <person name="Wang S."/>
            <person name="Luo L."/>
            <person name="She Z."/>
            <person name="Ming Y."/>
            <person name="Huang W."/>
            <person name="Zhang S."/>
            <person name="Huang B."/>
            <person name="Zhang Y."/>
            <person name="Qu T."/>
            <person name="Ni P."/>
            <person name="Miao G."/>
            <person name="Wang J."/>
            <person name="Wang Q."/>
            <person name="Steinberg C.E."/>
            <person name="Wang H."/>
            <person name="Li N."/>
            <person name="Qian L."/>
            <person name="Zhang G."/>
            <person name="Li Y."/>
            <person name="Yang H."/>
            <person name="Liu X."/>
            <person name="Wang J."/>
            <person name="Yin Y."/>
            <person name="Wang J."/>
        </authorList>
    </citation>
    <scope>NUCLEOTIDE SEQUENCE [LARGE SCALE GENOMIC DNA]</scope>
    <source>
        <strain evidence="2">05x7-T-G4-1.051#20</strain>
    </source>
</reference>
<feature type="compositionally biased region" description="Basic and acidic residues" evidence="1">
    <location>
        <begin position="159"/>
        <end position="180"/>
    </location>
</feature>
<dbReference type="OMA" id="KREGTMA"/>
<feature type="compositionally biased region" description="Basic and acidic residues" evidence="1">
    <location>
        <begin position="131"/>
        <end position="142"/>
    </location>
</feature>
<proteinExistence type="predicted"/>
<gene>
    <name evidence="2" type="ORF">CGI_10020432</name>
</gene>
<accession>K1QPB7</accession>
<evidence type="ECO:0000313" key="2">
    <source>
        <dbReference type="EMBL" id="EKC38757.1"/>
    </source>
</evidence>
<feature type="compositionally biased region" description="Basic and acidic residues" evidence="1">
    <location>
        <begin position="217"/>
        <end position="228"/>
    </location>
</feature>
<feature type="compositionally biased region" description="Basic and acidic residues" evidence="1">
    <location>
        <begin position="60"/>
        <end position="93"/>
    </location>
</feature>
<feature type="region of interest" description="Disordered" evidence="1">
    <location>
        <begin position="217"/>
        <end position="248"/>
    </location>
</feature>
<protein>
    <submittedName>
        <fullName evidence="2">Uncharacterized protein</fullName>
    </submittedName>
</protein>
<feature type="compositionally biased region" description="Basic and acidic residues" evidence="1">
    <location>
        <begin position="35"/>
        <end position="53"/>
    </location>
</feature>
<dbReference type="InParanoid" id="K1QPB7"/>
<organism evidence="2">
    <name type="scientific">Magallana gigas</name>
    <name type="common">Pacific oyster</name>
    <name type="synonym">Crassostrea gigas</name>
    <dbReference type="NCBI Taxonomy" id="29159"/>
    <lineage>
        <taxon>Eukaryota</taxon>
        <taxon>Metazoa</taxon>
        <taxon>Spiralia</taxon>
        <taxon>Lophotrochozoa</taxon>
        <taxon>Mollusca</taxon>
        <taxon>Bivalvia</taxon>
        <taxon>Autobranchia</taxon>
        <taxon>Pteriomorphia</taxon>
        <taxon>Ostreida</taxon>
        <taxon>Ostreoidea</taxon>
        <taxon>Ostreidae</taxon>
        <taxon>Magallana</taxon>
    </lineage>
</organism>
<dbReference type="AlphaFoldDB" id="K1QPB7"/>
<dbReference type="EMBL" id="JH817704">
    <property type="protein sequence ID" value="EKC38757.1"/>
    <property type="molecule type" value="Genomic_DNA"/>
</dbReference>
<name>K1QPB7_MAGGI</name>
<dbReference type="OrthoDB" id="5974215at2759"/>
<dbReference type="KEGG" id="crg:105341720"/>
<sequence>MAEAKPHLHREGTMQVTAKEGIDYLESEGKTKLLEMQGLKDPEPAQNSLKRDGTMAVTAKEAEQLLGKDKPDEDAKTRGQQQKIEEIKEEKPAKKGRLAKGVTMIGTAKEAEQLLGSDKPDADAMTRGQQKKIEEISKEAPSPKKARMQKQGTMAVTAKEAKDHIIGKEKLGDTRAETKAKKAKPAPKRSTTINKAIEEAKTVVPEINVNEGRKLRSADKKAGLKREGTMQNTAAEGKAFLKRSKKGN</sequence>